<dbReference type="HOGENOM" id="CLU_175537_0_0_10"/>
<evidence type="ECO:0008006" key="3">
    <source>
        <dbReference type="Google" id="ProtNLM"/>
    </source>
</evidence>
<proteinExistence type="predicted"/>
<dbReference type="Proteomes" id="UP000000310">
    <property type="component" value="Chromosome"/>
</dbReference>
<gene>
    <name evidence="1" type="ordered locus">Pedsa_2844</name>
</gene>
<name>F0S8B9_PSESL</name>
<reference evidence="1 2" key="1">
    <citation type="journal article" date="2011" name="Stand. Genomic Sci.">
        <title>Complete genome sequence of the gliding, heparinolytic Pedobacter saltans type strain (113).</title>
        <authorList>
            <person name="Liolios K."/>
            <person name="Sikorski J."/>
            <person name="Lu M."/>
            <person name="Nolan M."/>
            <person name="Lapidus A."/>
            <person name="Lucas S."/>
            <person name="Hammon N."/>
            <person name="Deshpande S."/>
            <person name="Cheng J.F."/>
            <person name="Tapia R."/>
            <person name="Han C."/>
            <person name="Goodwin L."/>
            <person name="Pitluck S."/>
            <person name="Huntemann M."/>
            <person name="Ivanova N."/>
            <person name="Pagani I."/>
            <person name="Mavromatis K."/>
            <person name="Ovchinikova G."/>
            <person name="Pati A."/>
            <person name="Chen A."/>
            <person name="Palaniappan K."/>
            <person name="Land M."/>
            <person name="Hauser L."/>
            <person name="Brambilla E.M."/>
            <person name="Kotsyurbenko O."/>
            <person name="Rohde M."/>
            <person name="Tindall B.J."/>
            <person name="Abt B."/>
            <person name="Goker M."/>
            <person name="Detter J.C."/>
            <person name="Woyke T."/>
            <person name="Bristow J."/>
            <person name="Eisen J.A."/>
            <person name="Markowitz V."/>
            <person name="Hugenholtz P."/>
            <person name="Klenk H.P."/>
            <person name="Kyrpides N.C."/>
        </authorList>
    </citation>
    <scope>NUCLEOTIDE SEQUENCE [LARGE SCALE GENOMIC DNA]</scope>
    <source>
        <strain evidence="2">ATCC 51119 / DSM 12145 / JCM 21818 / LMG 10337 / NBRC 100064 / NCIMB 13643</strain>
    </source>
</reference>
<accession>F0S8B9</accession>
<protein>
    <recommendedName>
        <fullName evidence="3">DNA-binding protein</fullName>
    </recommendedName>
</protein>
<dbReference type="KEGG" id="psn:Pedsa_2844"/>
<dbReference type="OrthoDB" id="768241at2"/>
<dbReference type="eggNOG" id="ENOG502ZRGC">
    <property type="taxonomic scope" value="Bacteria"/>
</dbReference>
<sequence length="88" mass="10301">MYKYKINELLANLPMKDYKKAMKLIPKILGVSVNTFLNYRNILIDEDRDIPYQKVVSLEKMFGLEAGSLINLDTTQKTIYELLEEQEV</sequence>
<dbReference type="RefSeq" id="WP_013633868.1">
    <property type="nucleotide sequence ID" value="NC_015177.1"/>
</dbReference>
<keyword evidence="2" id="KW-1185">Reference proteome</keyword>
<dbReference type="EMBL" id="CP002545">
    <property type="protein sequence ID" value="ADY53383.1"/>
    <property type="molecule type" value="Genomic_DNA"/>
</dbReference>
<organism evidence="1 2">
    <name type="scientific">Pseudopedobacter saltans (strain ATCC 51119 / DSM 12145 / JCM 21818 / CCUG 39354 / LMG 10337 / NBRC 100064 / NCIMB 13643)</name>
    <name type="common">Pedobacter saltans</name>
    <dbReference type="NCBI Taxonomy" id="762903"/>
    <lineage>
        <taxon>Bacteria</taxon>
        <taxon>Pseudomonadati</taxon>
        <taxon>Bacteroidota</taxon>
        <taxon>Sphingobacteriia</taxon>
        <taxon>Sphingobacteriales</taxon>
        <taxon>Sphingobacteriaceae</taxon>
        <taxon>Pseudopedobacter</taxon>
    </lineage>
</organism>
<dbReference type="AlphaFoldDB" id="F0S8B9"/>
<evidence type="ECO:0000313" key="1">
    <source>
        <dbReference type="EMBL" id="ADY53383.1"/>
    </source>
</evidence>
<evidence type="ECO:0000313" key="2">
    <source>
        <dbReference type="Proteomes" id="UP000000310"/>
    </source>
</evidence>
<reference evidence="2" key="2">
    <citation type="submission" date="2011-02" db="EMBL/GenBank/DDBJ databases">
        <title>The complete genome of Pedobacter saltans DSM 12145.</title>
        <authorList>
            <consortium name="US DOE Joint Genome Institute (JGI-PGF)"/>
            <person name="Lucas S."/>
            <person name="Copeland A."/>
            <person name="Lapidus A."/>
            <person name="Bruce D."/>
            <person name="Goodwin L."/>
            <person name="Pitluck S."/>
            <person name="Kyrpides N."/>
            <person name="Mavromatis K."/>
            <person name="Pagani I."/>
            <person name="Ivanova N."/>
            <person name="Ovchinnikova G."/>
            <person name="Lu M."/>
            <person name="Detter J.C."/>
            <person name="Han C."/>
            <person name="Land M."/>
            <person name="Hauser L."/>
            <person name="Markowitz V."/>
            <person name="Cheng J.-F."/>
            <person name="Hugenholtz P."/>
            <person name="Woyke T."/>
            <person name="Wu D."/>
            <person name="Tindall B."/>
            <person name="Pomrenke H.G."/>
            <person name="Brambilla E."/>
            <person name="Klenk H.-P."/>
            <person name="Eisen J.A."/>
        </authorList>
    </citation>
    <scope>NUCLEOTIDE SEQUENCE [LARGE SCALE GENOMIC DNA]</scope>
    <source>
        <strain evidence="2">ATCC 51119 / DSM 12145 / JCM 21818 / LMG 10337 / NBRC 100064 / NCIMB 13643</strain>
    </source>
</reference>